<name>A0A0S3Q0H6_9BRAD</name>
<dbReference type="InterPro" id="IPR006076">
    <property type="entry name" value="FAD-dep_OxRdtase"/>
</dbReference>
<gene>
    <name evidence="3" type="primary">puuB_2</name>
    <name evidence="3" type="ORF">GJW-30_1_04232</name>
</gene>
<dbReference type="KEGG" id="vgo:GJW-30_1_04232"/>
<organism evidence="3 4">
    <name type="scientific">Variibacter gotjawalensis</name>
    <dbReference type="NCBI Taxonomy" id="1333996"/>
    <lineage>
        <taxon>Bacteria</taxon>
        <taxon>Pseudomonadati</taxon>
        <taxon>Pseudomonadota</taxon>
        <taxon>Alphaproteobacteria</taxon>
        <taxon>Hyphomicrobiales</taxon>
        <taxon>Nitrobacteraceae</taxon>
        <taxon>Variibacter</taxon>
    </lineage>
</organism>
<evidence type="ECO:0000313" key="4">
    <source>
        <dbReference type="Proteomes" id="UP000236884"/>
    </source>
</evidence>
<accession>A0A0S3Q0H6</accession>
<dbReference type="Gene3D" id="3.30.9.10">
    <property type="entry name" value="D-Amino Acid Oxidase, subunit A, domain 2"/>
    <property type="match status" value="1"/>
</dbReference>
<dbReference type="Proteomes" id="UP000236884">
    <property type="component" value="Chromosome"/>
</dbReference>
<dbReference type="EMBL" id="AP014946">
    <property type="protein sequence ID" value="BAT61672.1"/>
    <property type="molecule type" value="Genomic_DNA"/>
</dbReference>
<protein>
    <submittedName>
        <fullName evidence="3">Gamma-glutamylputrescine oxidoreductase</fullName>
        <ecNumber evidence="3">1.4.3.-</ecNumber>
    </submittedName>
</protein>
<dbReference type="SUPFAM" id="SSF51905">
    <property type="entry name" value="FAD/NAD(P)-binding domain"/>
    <property type="match status" value="1"/>
</dbReference>
<keyword evidence="1 3" id="KW-0560">Oxidoreductase</keyword>
<proteinExistence type="predicted"/>
<dbReference type="PANTHER" id="PTHR13847">
    <property type="entry name" value="SARCOSINE DEHYDROGENASE-RELATED"/>
    <property type="match status" value="1"/>
</dbReference>
<dbReference type="Gene3D" id="3.50.50.60">
    <property type="entry name" value="FAD/NAD(P)-binding domain"/>
    <property type="match status" value="1"/>
</dbReference>
<feature type="domain" description="FAD dependent oxidoreductase" evidence="2">
    <location>
        <begin position="35"/>
        <end position="384"/>
    </location>
</feature>
<dbReference type="Pfam" id="PF01266">
    <property type="entry name" value="DAO"/>
    <property type="match status" value="1"/>
</dbReference>
<sequence length="404" mass="44007">MISQYRNLRTGVPVWKGRRATPVETERLDRDLTTDVLVVGAGITGALTAQALAADGIKVVIADRRGPAEGATLASTALLQYEIDTPLTILTRKIGADKAARAWRRSRLAVDSIADLVAELGIADVARRDTLYLAGNVLDAKGLERESVARRTIGIDSYTLGRAALSDKFGVRANAALQSHGSLTIDPRKTTRALLANAIENKARIFDRCDIVDVRAKPRSVVATAHGGHRITCRYLVMATGYEMPKYVPQEAHQIISTWAIATHPQPGRLWSGQPMIWQAADPYLYVRTTAEGRVICGGEDEEFSDDEKRDKLIARKSKTLARKLKQLLPALDTRIEFAWAGSFGQTKTGLPIIGEIPQMPNCWAALGYGGNGTSYARIAAEIIRNAVHGHNDADGDLYTFPKA</sequence>
<evidence type="ECO:0000256" key="1">
    <source>
        <dbReference type="ARBA" id="ARBA00023002"/>
    </source>
</evidence>
<dbReference type="PANTHER" id="PTHR13847:SF201">
    <property type="entry name" value="PUTATIBE OXIDOREDUCTASE"/>
    <property type="match status" value="1"/>
</dbReference>
<dbReference type="GO" id="GO:0016491">
    <property type="term" value="F:oxidoreductase activity"/>
    <property type="evidence" value="ECO:0007669"/>
    <property type="project" value="UniProtKB-KW"/>
</dbReference>
<dbReference type="EC" id="1.4.3.-" evidence="3"/>
<evidence type="ECO:0000259" key="2">
    <source>
        <dbReference type="Pfam" id="PF01266"/>
    </source>
</evidence>
<dbReference type="GO" id="GO:0005737">
    <property type="term" value="C:cytoplasm"/>
    <property type="evidence" value="ECO:0007669"/>
    <property type="project" value="TreeGrafter"/>
</dbReference>
<dbReference type="AlphaFoldDB" id="A0A0S3Q0H6"/>
<evidence type="ECO:0000313" key="3">
    <source>
        <dbReference type="EMBL" id="BAT61672.1"/>
    </source>
</evidence>
<keyword evidence="4" id="KW-1185">Reference proteome</keyword>
<reference evidence="3 4" key="1">
    <citation type="submission" date="2015-08" db="EMBL/GenBank/DDBJ databases">
        <title>Investigation of the bacterial diversity of lava forest soil.</title>
        <authorList>
            <person name="Lee J.S."/>
        </authorList>
    </citation>
    <scope>NUCLEOTIDE SEQUENCE [LARGE SCALE GENOMIC DNA]</scope>
    <source>
        <strain evidence="3 4">GJW-30</strain>
    </source>
</reference>
<dbReference type="InterPro" id="IPR036188">
    <property type="entry name" value="FAD/NAD-bd_sf"/>
</dbReference>